<name>A0A0M9A0J1_9HYME</name>
<evidence type="ECO:0000313" key="3">
    <source>
        <dbReference type="EMBL" id="KOX73413.1"/>
    </source>
</evidence>
<evidence type="ECO:0000313" key="4">
    <source>
        <dbReference type="Proteomes" id="UP000053105"/>
    </source>
</evidence>
<organism evidence="3 4">
    <name type="scientific">Melipona quadrifasciata</name>
    <dbReference type="NCBI Taxonomy" id="166423"/>
    <lineage>
        <taxon>Eukaryota</taxon>
        <taxon>Metazoa</taxon>
        <taxon>Ecdysozoa</taxon>
        <taxon>Arthropoda</taxon>
        <taxon>Hexapoda</taxon>
        <taxon>Insecta</taxon>
        <taxon>Pterygota</taxon>
        <taxon>Neoptera</taxon>
        <taxon>Endopterygota</taxon>
        <taxon>Hymenoptera</taxon>
        <taxon>Apocrita</taxon>
        <taxon>Aculeata</taxon>
        <taxon>Apoidea</taxon>
        <taxon>Anthophila</taxon>
        <taxon>Apidae</taxon>
        <taxon>Melipona</taxon>
    </lineage>
</organism>
<keyword evidence="2" id="KW-0812">Transmembrane</keyword>
<dbReference type="OrthoDB" id="6288648at2759"/>
<feature type="transmembrane region" description="Helical" evidence="2">
    <location>
        <begin position="332"/>
        <end position="349"/>
    </location>
</feature>
<reference evidence="3 4" key="1">
    <citation type="submission" date="2015-07" db="EMBL/GenBank/DDBJ databases">
        <title>The genome of Melipona quadrifasciata.</title>
        <authorList>
            <person name="Pan H."/>
            <person name="Kapheim K."/>
        </authorList>
    </citation>
    <scope>NUCLEOTIDE SEQUENCE [LARGE SCALE GENOMIC DNA]</scope>
    <source>
        <strain evidence="3">0111107301</strain>
        <tissue evidence="3">Whole body</tissue>
    </source>
</reference>
<gene>
    <name evidence="3" type="ORF">WN51_14459</name>
</gene>
<keyword evidence="4" id="KW-1185">Reference proteome</keyword>
<dbReference type="STRING" id="166423.A0A0M9A0J1"/>
<feature type="region of interest" description="Disordered" evidence="1">
    <location>
        <begin position="417"/>
        <end position="452"/>
    </location>
</feature>
<evidence type="ECO:0000256" key="1">
    <source>
        <dbReference type="SAM" id="MobiDB-lite"/>
    </source>
</evidence>
<feature type="compositionally biased region" description="Low complexity" evidence="1">
    <location>
        <begin position="854"/>
        <end position="869"/>
    </location>
</feature>
<proteinExistence type="predicted"/>
<dbReference type="AlphaFoldDB" id="A0A0M9A0J1"/>
<feature type="region of interest" description="Disordered" evidence="1">
    <location>
        <begin position="822"/>
        <end position="880"/>
    </location>
</feature>
<sequence length="1029" mass="114935">MHETQEANTALGFREEFYKCLNCDEVNGIVPTFNTYGAQSALRSQCSVLQHLPGCPLGRELSVLSTFFCLSEGNSLASGLSGCSDGTTAASVLLSLGLEGSNLAAGPLESSSSSWSSGSFSASLLFSLAASFFLLNASLSSSSSSSSLITPFNTVITYFSSVSRFLSTLFLSSSSFLGESLVSGTFFLRLFITLLSLLLLSWAVCADLYAWPCFSCCCWLLGSLFALAGWFTLRSSRLWLEATILTSTRDGDDAPVVVDDAVVAGVNFAAPKTSAASLLVLLPATSAEAASASSKWRLIGASFVQELFLICLTNYTSDGHDRVYDIINMVQSYILFVYLCCFIFFYLAYDTIYVQCIFIGVGFLFITESDFSEGDAENRASSVSKKKKGLWVPYLWVPVISSGMTIKIKASLSGGERINEGRQSDRPTKIDGGTGQNRRRREAEEETKCKREETEREEYYVEYPTRLGFLMRSGWMTNSFRYTVGIVPRNSNEMLNNTSAGEILKTNEPLVIPRNGLTFSADEKLLGCDGGGGGIPTGGVKALINNDVQTCQPNLFFKGHTRCTRFFDNDRLYNHWLFSEERLESKRHPDYSRERRGRIYTADPLVALFTECNVVPNLFYQFVIAIGTIHLEFPNSFYVSLDLFEYECDKSSDCNALNVDGANVIFEYKVRLEKSLAEEKSSNAAVRQELQQRASREKSLRDKDSIEAMQRFNSLQQTYKLLQTEHQDLQEECKKRDQQALEDTSKLETTLRELRSRIRQAREDKEKALEHLKNKFLELDTQKNELEQKYNEMLKSNGDTDSTIEHLRKEVFQLKRELEDAKKAARRAATSPGPSVANPRPSQARSANVENAGQQPVDRSQQQQVSPQTSDDKNPQPLNAPVAQQTIEDPLLSNEQRPNEMNDVQFAQKNGNIVPVGPNEMKEAEVLPLPYDLQEKRQRKESEQSITNVNQIESNKELRQVIPPPNQIDDSLGDKKSSSNSPPNEIAREIFDKEDRPAVVNGDTQKVEEKLEKAQNNVDGILSQILRMI</sequence>
<feature type="compositionally biased region" description="Basic and acidic residues" evidence="1">
    <location>
        <begin position="441"/>
        <end position="452"/>
    </location>
</feature>
<feature type="transmembrane region" description="Helical" evidence="2">
    <location>
        <begin position="186"/>
        <end position="203"/>
    </location>
</feature>
<evidence type="ECO:0000256" key="2">
    <source>
        <dbReference type="SAM" id="Phobius"/>
    </source>
</evidence>
<dbReference type="EMBL" id="KQ435798">
    <property type="protein sequence ID" value="KOX73413.1"/>
    <property type="molecule type" value="Genomic_DNA"/>
</dbReference>
<accession>A0A0M9A0J1</accession>
<keyword evidence="2" id="KW-0472">Membrane</keyword>
<feature type="compositionally biased region" description="Basic and acidic residues" evidence="1">
    <location>
        <begin position="417"/>
        <end position="429"/>
    </location>
</feature>
<feature type="compositionally biased region" description="Basic and acidic residues" evidence="1">
    <location>
        <begin position="986"/>
        <end position="997"/>
    </location>
</feature>
<feature type="region of interest" description="Disordered" evidence="1">
    <location>
        <begin position="935"/>
        <end position="999"/>
    </location>
</feature>
<feature type="compositionally biased region" description="Polar residues" evidence="1">
    <location>
        <begin position="840"/>
        <end position="853"/>
    </location>
</feature>
<feature type="transmembrane region" description="Helical" evidence="2">
    <location>
        <begin position="209"/>
        <end position="233"/>
    </location>
</feature>
<protein>
    <submittedName>
        <fullName evidence="3">Uncharacterized protein</fullName>
    </submittedName>
</protein>
<feature type="transmembrane region" description="Helical" evidence="2">
    <location>
        <begin position="118"/>
        <end position="135"/>
    </location>
</feature>
<feature type="compositionally biased region" description="Polar residues" evidence="1">
    <location>
        <begin position="944"/>
        <end position="953"/>
    </location>
</feature>
<dbReference type="Proteomes" id="UP000053105">
    <property type="component" value="Unassembled WGS sequence"/>
</dbReference>
<keyword evidence="2" id="KW-1133">Transmembrane helix</keyword>
<feature type="transmembrane region" description="Helical" evidence="2">
    <location>
        <begin position="155"/>
        <end position="174"/>
    </location>
</feature>